<evidence type="ECO:0000256" key="1">
    <source>
        <dbReference type="SAM" id="MobiDB-lite"/>
    </source>
</evidence>
<dbReference type="EMBL" id="FQVC01000006">
    <property type="protein sequence ID" value="SHF31906.1"/>
    <property type="molecule type" value="Genomic_DNA"/>
</dbReference>
<feature type="transmembrane region" description="Helical" evidence="2">
    <location>
        <begin position="98"/>
        <end position="116"/>
    </location>
</feature>
<feature type="transmembrane region" description="Helical" evidence="2">
    <location>
        <begin position="371"/>
        <end position="395"/>
    </location>
</feature>
<dbReference type="PATRIC" id="fig|1121477.3.peg.298"/>
<feature type="compositionally biased region" description="Polar residues" evidence="1">
    <location>
        <begin position="269"/>
        <end position="290"/>
    </location>
</feature>
<reference evidence="4 6" key="2">
    <citation type="submission" date="2016-11" db="EMBL/GenBank/DDBJ databases">
        <authorList>
            <person name="Jaros S."/>
            <person name="Januszkiewicz K."/>
            <person name="Wedrychowicz H."/>
        </authorList>
    </citation>
    <scope>NUCLEOTIDE SEQUENCE [LARGE SCALE GENOMIC DNA]</scope>
    <source>
        <strain evidence="4 6">DSM 17137</strain>
    </source>
</reference>
<dbReference type="Proteomes" id="UP000184533">
    <property type="component" value="Unassembled WGS sequence"/>
</dbReference>
<feature type="transmembrane region" description="Helical" evidence="2">
    <location>
        <begin position="45"/>
        <end position="62"/>
    </location>
</feature>
<protein>
    <recommendedName>
        <fullName evidence="7">O-Antigen ligase</fullName>
    </recommendedName>
</protein>
<dbReference type="Proteomes" id="UP000033608">
    <property type="component" value="Unassembled WGS sequence"/>
</dbReference>
<keyword evidence="5" id="KW-1185">Reference proteome</keyword>
<accession>A0A0F5LCP3</accession>
<evidence type="ECO:0000256" key="2">
    <source>
        <dbReference type="SAM" id="Phobius"/>
    </source>
</evidence>
<evidence type="ECO:0000313" key="3">
    <source>
        <dbReference type="EMBL" id="KKB79402.1"/>
    </source>
</evidence>
<keyword evidence="2" id="KW-1133">Transmembrane helix</keyword>
<evidence type="ECO:0000313" key="5">
    <source>
        <dbReference type="Proteomes" id="UP000033608"/>
    </source>
</evidence>
<feature type="transmembrane region" description="Helical" evidence="2">
    <location>
        <begin position="21"/>
        <end position="39"/>
    </location>
</feature>
<proteinExistence type="predicted"/>
<keyword evidence="2" id="KW-0472">Membrane</keyword>
<feature type="region of interest" description="Disordered" evidence="1">
    <location>
        <begin position="266"/>
        <end position="291"/>
    </location>
</feature>
<feature type="transmembrane region" description="Helical" evidence="2">
    <location>
        <begin position="192"/>
        <end position="221"/>
    </location>
</feature>
<dbReference type="STRING" id="1121477.SAMN02745223_02336"/>
<sequence>MVGKLEPQKGRYWKYLCPSNDQFLTLIIAALLVASLFIYIQRPLWAYGVFVASGGLLFFSTRRELWPLVLRHKWLIGAYGLALTVALPVAAYNNATAVLHYGMAGLTLALALALYLQPRPYLLASRIVLVCFQISVFVFAMRVGFDDFPLEKMFSESSSNGITSSLIVLQVNYLAVLFVAKGRVATLTTIATLVLCIVGYGRASVLTALLLMVVVTIFPLPLRFNWTAMARRAALIAITVCATLFSFGLLSVPAVSFMLPWEKSPELGDNTSPSQAPQPQLEAPQSQLEASQPRIVGPVVPDIEAPAERPDIGATKLQSGLYDQARTDMIREYVMGMSGLELIVGRSYEGLSIMDRYNGNPHNSYIRAHHIFGLLYGLVIAAITLAAIFSATPIIDKAFMTALLVALLFRGFTETLIFPTVFDVVYFGICVWLLERGWNRRQAKPVDRGIPAPS</sequence>
<feature type="transmembrane region" description="Helical" evidence="2">
    <location>
        <begin position="74"/>
        <end position="92"/>
    </location>
</feature>
<gene>
    <name evidence="4" type="ORF">SAMN02745223_02336</name>
    <name evidence="3" type="ORF">VW29_17735</name>
</gene>
<feature type="transmembrane region" description="Helical" evidence="2">
    <location>
        <begin position="161"/>
        <end position="180"/>
    </location>
</feature>
<name>A0A0F5LCP3_9HYPH</name>
<feature type="transmembrane region" description="Helical" evidence="2">
    <location>
        <begin position="415"/>
        <end position="434"/>
    </location>
</feature>
<evidence type="ECO:0008006" key="7">
    <source>
        <dbReference type="Google" id="ProtNLM"/>
    </source>
</evidence>
<reference evidence="3 5" key="1">
    <citation type="submission" date="2015-03" db="EMBL/GenBank/DDBJ databases">
        <authorList>
            <person name="Hassan Y.I."/>
            <person name="Lepp D."/>
            <person name="Zhou T."/>
        </authorList>
    </citation>
    <scope>NUCLEOTIDE SEQUENCE [LARGE SCALE GENOMIC DNA]</scope>
    <source>
        <strain evidence="3 5">DSM 17137</strain>
    </source>
</reference>
<evidence type="ECO:0000313" key="6">
    <source>
        <dbReference type="Proteomes" id="UP000184533"/>
    </source>
</evidence>
<organism evidence="3 5">
    <name type="scientific">Devosia limi DSM 17137</name>
    <dbReference type="NCBI Taxonomy" id="1121477"/>
    <lineage>
        <taxon>Bacteria</taxon>
        <taxon>Pseudomonadati</taxon>
        <taxon>Pseudomonadota</taxon>
        <taxon>Alphaproteobacteria</taxon>
        <taxon>Hyphomicrobiales</taxon>
        <taxon>Devosiaceae</taxon>
        <taxon>Devosia</taxon>
    </lineage>
</organism>
<dbReference type="EMBL" id="LAJF01000112">
    <property type="protein sequence ID" value="KKB79402.1"/>
    <property type="molecule type" value="Genomic_DNA"/>
</dbReference>
<keyword evidence="2" id="KW-0812">Transmembrane</keyword>
<dbReference type="AlphaFoldDB" id="A0A0F5LCP3"/>
<feature type="transmembrane region" description="Helical" evidence="2">
    <location>
        <begin position="123"/>
        <end position="141"/>
    </location>
</feature>
<evidence type="ECO:0000313" key="4">
    <source>
        <dbReference type="EMBL" id="SHF31906.1"/>
    </source>
</evidence>
<feature type="transmembrane region" description="Helical" evidence="2">
    <location>
        <begin position="233"/>
        <end position="259"/>
    </location>
</feature>